<dbReference type="EMBL" id="HBEC01019323">
    <property type="protein sequence ID" value="CAD8289038.1"/>
    <property type="molecule type" value="Transcribed_RNA"/>
</dbReference>
<evidence type="ECO:0000313" key="1">
    <source>
        <dbReference type="EMBL" id="CAD8289038.1"/>
    </source>
</evidence>
<organism evidence="1">
    <name type="scientific">Chlamydomonas euryale</name>
    <dbReference type="NCBI Taxonomy" id="1486919"/>
    <lineage>
        <taxon>Eukaryota</taxon>
        <taxon>Viridiplantae</taxon>
        <taxon>Chlorophyta</taxon>
        <taxon>core chlorophytes</taxon>
        <taxon>Chlorophyceae</taxon>
        <taxon>CS clade</taxon>
        <taxon>Chlamydomonadales</taxon>
        <taxon>Chlamydomonadaceae</taxon>
        <taxon>Chlamydomonas</taxon>
    </lineage>
</organism>
<protein>
    <submittedName>
        <fullName evidence="1">Uncharacterized protein</fullName>
    </submittedName>
</protein>
<reference evidence="1" key="1">
    <citation type="submission" date="2021-01" db="EMBL/GenBank/DDBJ databases">
        <authorList>
            <person name="Corre E."/>
            <person name="Pelletier E."/>
            <person name="Niang G."/>
            <person name="Scheremetjew M."/>
            <person name="Finn R."/>
            <person name="Kale V."/>
            <person name="Holt S."/>
            <person name="Cochrane G."/>
            <person name="Meng A."/>
            <person name="Brown T."/>
            <person name="Cohen L."/>
        </authorList>
    </citation>
    <scope>NUCLEOTIDE SEQUENCE</scope>
    <source>
        <strain evidence="1">CCMP219</strain>
    </source>
</reference>
<name>A0A7R9V9F5_9CHLO</name>
<dbReference type="AlphaFoldDB" id="A0A7R9V9F5"/>
<gene>
    <name evidence="1" type="ORF">CEUR00632_LOCUS9077</name>
</gene>
<sequence length="144" mass="15333">MAAHLQLARIKQQGTLEHPACVAHEVESKTVDAATEMECEHNAGVLTAGVHASPVVSGCQASQLAMQVEEPPTTPRQDAQQALAQPAACGCGLREDTEELDKCLAQDLHVRRAKAEKLQKDNTSVRHSAGLACHSQDACTTTRS</sequence>
<accession>A0A7R9V9F5</accession>
<proteinExistence type="predicted"/>